<name>A6I4Z0_RAT</name>
<proteinExistence type="predicted"/>
<evidence type="ECO:0000313" key="1">
    <source>
        <dbReference type="EMBL" id="EDM10098.1"/>
    </source>
</evidence>
<reference evidence="2" key="1">
    <citation type="submission" date="2005-09" db="EMBL/GenBank/DDBJ databases">
        <authorList>
            <person name="Mural R.J."/>
            <person name="Li P.W."/>
            <person name="Adams M.D."/>
            <person name="Amanatides P.G."/>
            <person name="Baden-Tillson H."/>
            <person name="Barnstead M."/>
            <person name="Chin S.H."/>
            <person name="Dew I."/>
            <person name="Evans C.A."/>
            <person name="Ferriera S."/>
            <person name="Flanigan M."/>
            <person name="Fosler C."/>
            <person name="Glodek A."/>
            <person name="Gu Z."/>
            <person name="Holt R.A."/>
            <person name="Jennings D."/>
            <person name="Kraft C.L."/>
            <person name="Lu F."/>
            <person name="Nguyen T."/>
            <person name="Nusskern D.R."/>
            <person name="Pfannkoch C.M."/>
            <person name="Sitter C."/>
            <person name="Sutton G.G."/>
            <person name="Venter J.C."/>
            <person name="Wang Z."/>
            <person name="Woodage T."/>
            <person name="Zheng X.H."/>
            <person name="Zhong F."/>
        </authorList>
    </citation>
    <scope>NUCLEOTIDE SEQUENCE [LARGE SCALE GENOMIC DNA]</scope>
    <source>
        <strain>BN</strain>
        <strain evidence="2">Sprague-Dawley</strain>
    </source>
</reference>
<gene>
    <name evidence="1" type="ORF">rCG_44561</name>
</gene>
<dbReference type="Proteomes" id="UP000234681">
    <property type="component" value="Chromosome 2"/>
</dbReference>
<organism evidence="1 2">
    <name type="scientific">Rattus norvegicus</name>
    <name type="common">Rat</name>
    <dbReference type="NCBI Taxonomy" id="10116"/>
    <lineage>
        <taxon>Eukaryota</taxon>
        <taxon>Metazoa</taxon>
        <taxon>Chordata</taxon>
        <taxon>Craniata</taxon>
        <taxon>Vertebrata</taxon>
        <taxon>Euteleostomi</taxon>
        <taxon>Mammalia</taxon>
        <taxon>Eutheria</taxon>
        <taxon>Euarchontoglires</taxon>
        <taxon>Glires</taxon>
        <taxon>Rodentia</taxon>
        <taxon>Myomorpha</taxon>
        <taxon>Muroidea</taxon>
        <taxon>Muridae</taxon>
        <taxon>Murinae</taxon>
        <taxon>Rattus</taxon>
    </lineage>
</organism>
<protein>
    <submittedName>
        <fullName evidence="1">RCG44561</fullName>
    </submittedName>
</protein>
<dbReference type="AlphaFoldDB" id="A6I4Z0"/>
<accession>A6I4Z0</accession>
<evidence type="ECO:0000313" key="2">
    <source>
        <dbReference type="Proteomes" id="UP000234681"/>
    </source>
</evidence>
<dbReference type="EMBL" id="CH473955">
    <property type="protein sequence ID" value="EDM10098.1"/>
    <property type="molecule type" value="Genomic_DNA"/>
</dbReference>
<sequence length="85" mass="9474">MNLLRGMTMSLRNMRFAKKHKKGLKKMQANNAKAVRAQADAIKAFVKPQAIKPKMPKGSSRKISHLTFIAHPNLGKKTKLHGQGL</sequence>